<evidence type="ECO:0000313" key="7">
    <source>
        <dbReference type="Proteomes" id="UP000053675"/>
    </source>
</evidence>
<dbReference type="Pfam" id="PF01124">
    <property type="entry name" value="MAPEG"/>
    <property type="match status" value="1"/>
</dbReference>
<feature type="transmembrane region" description="Helical" evidence="5">
    <location>
        <begin position="69"/>
        <end position="97"/>
    </location>
</feature>
<keyword evidence="4 5" id="KW-0472">Membrane</keyword>
<dbReference type="SUPFAM" id="SSF161084">
    <property type="entry name" value="MAPEG domain-like"/>
    <property type="match status" value="1"/>
</dbReference>
<evidence type="ECO:0000256" key="1">
    <source>
        <dbReference type="ARBA" id="ARBA00004370"/>
    </source>
</evidence>
<dbReference type="EMBL" id="JMQM01000001">
    <property type="protein sequence ID" value="KFB10827.1"/>
    <property type="molecule type" value="Genomic_DNA"/>
</dbReference>
<reference evidence="6 7" key="1">
    <citation type="submission" date="2014-05" db="EMBL/GenBank/DDBJ databases">
        <title>Draft Genome Sequence of Nitratireductor basaltis Strain UMTGB225, A Marine Bacterium Isolated from Green Barrel Tunicate.</title>
        <authorList>
            <person name="Gan H.Y."/>
        </authorList>
    </citation>
    <scope>NUCLEOTIDE SEQUENCE [LARGE SCALE GENOMIC DNA]</scope>
    <source>
        <strain evidence="6 7">UMTGB225</strain>
    </source>
</reference>
<dbReference type="eggNOG" id="COG5331">
    <property type="taxonomic scope" value="Bacteria"/>
</dbReference>
<evidence type="ECO:0000256" key="2">
    <source>
        <dbReference type="ARBA" id="ARBA00022692"/>
    </source>
</evidence>
<comment type="caution">
    <text evidence="6">The sequence shown here is derived from an EMBL/GenBank/DDBJ whole genome shotgun (WGS) entry which is preliminary data.</text>
</comment>
<feature type="transmembrane region" description="Helical" evidence="5">
    <location>
        <begin position="118"/>
        <end position="138"/>
    </location>
</feature>
<dbReference type="GO" id="GO:0016020">
    <property type="term" value="C:membrane"/>
    <property type="evidence" value="ECO:0007669"/>
    <property type="project" value="UniProtKB-SubCell"/>
</dbReference>
<evidence type="ECO:0000256" key="4">
    <source>
        <dbReference type="ARBA" id="ARBA00023136"/>
    </source>
</evidence>
<dbReference type="InterPro" id="IPR023352">
    <property type="entry name" value="MAPEG-like_dom_sf"/>
</dbReference>
<gene>
    <name evidence="6" type="ORF">EL18_01867</name>
</gene>
<evidence type="ECO:0000256" key="5">
    <source>
        <dbReference type="SAM" id="Phobius"/>
    </source>
</evidence>
<organism evidence="6 7">
    <name type="scientific">Nitratireductor basaltis</name>
    <dbReference type="NCBI Taxonomy" id="472175"/>
    <lineage>
        <taxon>Bacteria</taxon>
        <taxon>Pseudomonadati</taxon>
        <taxon>Pseudomonadota</taxon>
        <taxon>Alphaproteobacteria</taxon>
        <taxon>Hyphomicrobiales</taxon>
        <taxon>Phyllobacteriaceae</taxon>
        <taxon>Nitratireductor</taxon>
    </lineage>
</organism>
<name>A0A084UCZ1_9HYPH</name>
<dbReference type="STRING" id="472175.EL18_01867"/>
<protein>
    <recommendedName>
        <fullName evidence="8">MAPEG family protein</fullName>
    </recommendedName>
</protein>
<feature type="transmembrane region" description="Helical" evidence="5">
    <location>
        <begin position="7"/>
        <end position="28"/>
    </location>
</feature>
<dbReference type="Proteomes" id="UP000053675">
    <property type="component" value="Unassembled WGS sequence"/>
</dbReference>
<evidence type="ECO:0000256" key="3">
    <source>
        <dbReference type="ARBA" id="ARBA00022989"/>
    </source>
</evidence>
<sequence>MSMTQTAIIWPMIAHVLLVYIVYVLVLLRRTAAVKAGNATVAQFRENQNEPSESIFVRNNLANQFELPVLFHAVCLALAVTGGATGLAVTLAWIFIASRYAHAVVHIRGGRIGHRQKLFGLGFLVLAIMWIVLAVQIVS</sequence>
<keyword evidence="2 5" id="KW-0812">Transmembrane</keyword>
<accession>A0A084UCZ1</accession>
<evidence type="ECO:0000313" key="6">
    <source>
        <dbReference type="EMBL" id="KFB10827.1"/>
    </source>
</evidence>
<dbReference type="AlphaFoldDB" id="A0A084UCZ1"/>
<comment type="subcellular location">
    <subcellularLocation>
        <location evidence="1">Membrane</location>
    </subcellularLocation>
</comment>
<dbReference type="InterPro" id="IPR001129">
    <property type="entry name" value="Membr-assoc_MAPEG"/>
</dbReference>
<keyword evidence="3 5" id="KW-1133">Transmembrane helix</keyword>
<keyword evidence="7" id="KW-1185">Reference proteome</keyword>
<evidence type="ECO:0008006" key="8">
    <source>
        <dbReference type="Google" id="ProtNLM"/>
    </source>
</evidence>
<dbReference type="Gene3D" id="1.20.120.550">
    <property type="entry name" value="Membrane associated eicosanoid/glutathione metabolism-like domain"/>
    <property type="match status" value="1"/>
</dbReference>
<proteinExistence type="predicted"/>